<organism evidence="1 2">
    <name type="scientific">Neisseria iguanae</name>
    <dbReference type="NCBI Taxonomy" id="90242"/>
    <lineage>
        <taxon>Bacteria</taxon>
        <taxon>Pseudomonadati</taxon>
        <taxon>Pseudomonadota</taxon>
        <taxon>Betaproteobacteria</taxon>
        <taxon>Neisseriales</taxon>
        <taxon>Neisseriaceae</taxon>
        <taxon>Neisseria</taxon>
    </lineage>
</organism>
<dbReference type="OrthoDB" id="8607433at2"/>
<dbReference type="RefSeq" id="WP_106743273.1">
    <property type="nucleotide sequence ID" value="NZ_PXYY01000163.1"/>
</dbReference>
<accession>A0A2P7TWU4</accession>
<dbReference type="Proteomes" id="UP000241868">
    <property type="component" value="Unassembled WGS sequence"/>
</dbReference>
<gene>
    <name evidence="1" type="ORF">C7N83_13680</name>
</gene>
<protein>
    <submittedName>
        <fullName evidence="1">Uncharacterized protein</fullName>
    </submittedName>
</protein>
<keyword evidence="2" id="KW-1185">Reference proteome</keyword>
<dbReference type="Gene3D" id="1.10.260.40">
    <property type="entry name" value="lambda repressor-like DNA-binding domains"/>
    <property type="match status" value="1"/>
</dbReference>
<sequence>MGIQSQLIDQLKGRLFLSSDYSIAQRWRVEPTRISQYRRERLRLPIDFIIDIATETGQNAIDLICLIDKHRKMKKGKRPEEITAWKPNENVRRYAPEWVKRRNYHHKS</sequence>
<evidence type="ECO:0000313" key="2">
    <source>
        <dbReference type="Proteomes" id="UP000241868"/>
    </source>
</evidence>
<proteinExistence type="predicted"/>
<evidence type="ECO:0000313" key="1">
    <source>
        <dbReference type="EMBL" id="PSJ79202.1"/>
    </source>
</evidence>
<name>A0A2P7TWU4_9NEIS</name>
<dbReference type="AlphaFoldDB" id="A0A2P7TWU4"/>
<dbReference type="EMBL" id="PXYY01000163">
    <property type="protein sequence ID" value="PSJ79202.1"/>
    <property type="molecule type" value="Genomic_DNA"/>
</dbReference>
<dbReference type="GO" id="GO:0003677">
    <property type="term" value="F:DNA binding"/>
    <property type="evidence" value="ECO:0007669"/>
    <property type="project" value="InterPro"/>
</dbReference>
<comment type="caution">
    <text evidence="1">The sequence shown here is derived from an EMBL/GenBank/DDBJ whole genome shotgun (WGS) entry which is preliminary data.</text>
</comment>
<dbReference type="InterPro" id="IPR010982">
    <property type="entry name" value="Lambda_DNA-bd_dom_sf"/>
</dbReference>
<reference evidence="1 2" key="1">
    <citation type="submission" date="2018-03" db="EMBL/GenBank/DDBJ databases">
        <title>Neisseria weixii sp. nov., isolated from the intestinal contents of Tibetan Plateau pika (Ochotona curzoniae) in Yushu, Qinghai Province, China.</title>
        <authorList>
            <person name="Gui Z."/>
        </authorList>
    </citation>
    <scope>NUCLEOTIDE SEQUENCE [LARGE SCALE GENOMIC DNA]</scope>
    <source>
        <strain evidence="1 2">ATCC 51483</strain>
    </source>
</reference>